<sequence length="328" mass="36072">MKRSVQSFQSTWDNTQSLLKAVDSSVVYSNELNPFSRASIKKTEYSIKVESDTGILTTAGVPIFDSDEIKSIMDSKYNFVHLGAFIFGLQAHFPDADDVTGKLFVIDHRRSDPTKAVIAKRAIRFVNGKSAVMIKPNFSIRKSDLEQANCFSAYFVMEGVDFKASFSPFSVVGGSIYRLTYGLSGKSNNLAFGSCSPVDLGGTSDLTKGSLSGDEIEMIEGLGKKPELVSTRYLGRGSRFAEPIKLREYGSRRKRSQVMCSASERFGNGDRLFEDSEAKNKEPARASFSGTSESSFGTGKKGFKESFTEIHIRKIRSDGDQSEDEISG</sequence>
<reference evidence="2" key="1">
    <citation type="submission" date="2023-07" db="EMBL/GenBank/DDBJ databases">
        <title>Identification of a novel betaflexivirus from hemp (Cannabis sativa).</title>
        <authorList>
            <person name="Choi D."/>
            <person name="Legay S."/>
            <person name="Guerriero G."/>
            <person name="Hausman J.-F."/>
            <person name="Hahn Y."/>
        </authorList>
    </citation>
    <scope>NUCLEOTIDE SEQUENCE</scope>
    <source>
        <strain evidence="2">GG</strain>
    </source>
</reference>
<accession>A0AA50AFA2</accession>
<feature type="region of interest" description="Disordered" evidence="1">
    <location>
        <begin position="271"/>
        <end position="301"/>
    </location>
</feature>
<feature type="compositionally biased region" description="Low complexity" evidence="1">
    <location>
        <begin position="287"/>
        <end position="298"/>
    </location>
</feature>
<dbReference type="InterPro" id="IPR028919">
    <property type="entry name" value="Viral_movement"/>
</dbReference>
<evidence type="ECO:0000256" key="1">
    <source>
        <dbReference type="SAM" id="MobiDB-lite"/>
    </source>
</evidence>
<dbReference type="EMBL" id="OR346818">
    <property type="protein sequence ID" value="WLJ60514.1"/>
    <property type="molecule type" value="Genomic_RNA"/>
</dbReference>
<organism evidence="2">
    <name type="scientific">Hemp virus T</name>
    <dbReference type="NCBI Taxonomy" id="3064295"/>
    <lineage>
        <taxon>Viruses</taxon>
        <taxon>Riboviria</taxon>
        <taxon>Orthornavirae</taxon>
        <taxon>Kitrinoviricota</taxon>
        <taxon>Alsuviricetes</taxon>
        <taxon>Tymovirales</taxon>
        <taxon>Betaflexiviridae</taxon>
    </lineage>
</organism>
<protein>
    <submittedName>
        <fullName evidence="2">Movement protein</fullName>
    </submittedName>
</protein>
<gene>
    <name evidence="2" type="primary">MP</name>
</gene>
<name>A0AA50AFA2_9VIRU</name>
<dbReference type="Pfam" id="PF01107">
    <property type="entry name" value="MP"/>
    <property type="match status" value="1"/>
</dbReference>
<evidence type="ECO:0000313" key="2">
    <source>
        <dbReference type="EMBL" id="WLJ60514.1"/>
    </source>
</evidence>
<feature type="compositionally biased region" description="Basic and acidic residues" evidence="1">
    <location>
        <begin position="271"/>
        <end position="284"/>
    </location>
</feature>
<proteinExistence type="predicted"/>